<dbReference type="STRING" id="241145.SAMN05660776_2165"/>
<evidence type="ECO:0000259" key="2">
    <source>
        <dbReference type="Pfam" id="PF13439"/>
    </source>
</evidence>
<feature type="domain" description="Glycosyltransferase subfamily 4-like N-terminal" evidence="2">
    <location>
        <begin position="20"/>
        <end position="206"/>
    </location>
</feature>
<dbReference type="EMBL" id="FUYY01000003">
    <property type="protein sequence ID" value="SKB62133.1"/>
    <property type="molecule type" value="Genomic_DNA"/>
</dbReference>
<accession>A0A1T5CS28</accession>
<sequence length="395" mass="45860">MSKILFITYENPFTRNSGDSIYTCNILEALSKLPYQLHMVYYDSNDKEPLVDHLNLKYFEKTEIVNFRKKSPLQFIFSANPGMIENRISKKFSTKVSKMLRGETYSYIFINHMKMFFTLPSILKGRKDAKLVYISHNVEYLLSKNLSIYNKSIFKKILYWQDAIKTKRYENKWIKHFDAVSAISEHDALYFKNAYKVKRIKVLRPIINMVNINGFPQKKKFNRIIIGGSFEWDPKKENLLMFLNSSNFHKLYEAGIELIIAGKAQHKFVEKINNRYKGVYMTGAIPSLTPYYQKAGIAIIPERLGGGFKLKVIEAALSKTAIIAIKGAITPCNFQEGLHFIEKNSFEELISEILRIQRNPEELDQMIGAAYKVADEEYTLDKLTGSLYQLMNFSN</sequence>
<dbReference type="SUPFAM" id="SSF53756">
    <property type="entry name" value="UDP-Glycosyltransferase/glycogen phosphorylase"/>
    <property type="match status" value="1"/>
</dbReference>
<protein>
    <submittedName>
        <fullName evidence="3">Glycosyltransferase involved in cell wall bisynthesis</fullName>
    </submittedName>
</protein>
<dbReference type="InterPro" id="IPR028098">
    <property type="entry name" value="Glyco_trans_4-like_N"/>
</dbReference>
<organism evidence="3 4">
    <name type="scientific">Salegentibacter holothuriorum</name>
    <dbReference type="NCBI Taxonomy" id="241145"/>
    <lineage>
        <taxon>Bacteria</taxon>
        <taxon>Pseudomonadati</taxon>
        <taxon>Bacteroidota</taxon>
        <taxon>Flavobacteriia</taxon>
        <taxon>Flavobacteriales</taxon>
        <taxon>Flavobacteriaceae</taxon>
        <taxon>Salegentibacter</taxon>
    </lineage>
</organism>
<dbReference type="PANTHER" id="PTHR46401">
    <property type="entry name" value="GLYCOSYLTRANSFERASE WBBK-RELATED"/>
    <property type="match status" value="1"/>
</dbReference>
<dbReference type="CDD" id="cd03801">
    <property type="entry name" value="GT4_PimA-like"/>
    <property type="match status" value="1"/>
</dbReference>
<evidence type="ECO:0000313" key="3">
    <source>
        <dbReference type="EMBL" id="SKB62133.1"/>
    </source>
</evidence>
<dbReference type="Proteomes" id="UP000190230">
    <property type="component" value="Unassembled WGS sequence"/>
</dbReference>
<dbReference type="PANTHER" id="PTHR46401:SF2">
    <property type="entry name" value="GLYCOSYLTRANSFERASE WBBK-RELATED"/>
    <property type="match status" value="1"/>
</dbReference>
<evidence type="ECO:0000313" key="4">
    <source>
        <dbReference type="Proteomes" id="UP000190230"/>
    </source>
</evidence>
<dbReference type="RefSeq" id="WP_079721017.1">
    <property type="nucleotide sequence ID" value="NZ_FUYY01000003.1"/>
</dbReference>
<reference evidence="4" key="1">
    <citation type="submission" date="2017-02" db="EMBL/GenBank/DDBJ databases">
        <authorList>
            <person name="Varghese N."/>
            <person name="Submissions S."/>
        </authorList>
    </citation>
    <scope>NUCLEOTIDE SEQUENCE [LARGE SCALE GENOMIC DNA]</scope>
    <source>
        <strain evidence="4">DSM 23405</strain>
    </source>
</reference>
<dbReference type="Gene3D" id="3.40.50.2000">
    <property type="entry name" value="Glycogen Phosphorylase B"/>
    <property type="match status" value="2"/>
</dbReference>
<dbReference type="OrthoDB" id="1059846at2"/>
<dbReference type="Pfam" id="PF13439">
    <property type="entry name" value="Glyco_transf_4"/>
    <property type="match status" value="1"/>
</dbReference>
<gene>
    <name evidence="3" type="ORF">SAMN05660776_2165</name>
</gene>
<evidence type="ECO:0000256" key="1">
    <source>
        <dbReference type="ARBA" id="ARBA00022679"/>
    </source>
</evidence>
<keyword evidence="4" id="KW-1185">Reference proteome</keyword>
<dbReference type="Pfam" id="PF13692">
    <property type="entry name" value="Glyco_trans_1_4"/>
    <property type="match status" value="1"/>
</dbReference>
<proteinExistence type="predicted"/>
<keyword evidence="1 3" id="KW-0808">Transferase</keyword>
<name>A0A1T5CS28_9FLAO</name>
<dbReference type="GO" id="GO:0016757">
    <property type="term" value="F:glycosyltransferase activity"/>
    <property type="evidence" value="ECO:0007669"/>
    <property type="project" value="TreeGrafter"/>
</dbReference>
<dbReference type="AlphaFoldDB" id="A0A1T5CS28"/>